<evidence type="ECO:0000256" key="3">
    <source>
        <dbReference type="ARBA" id="ARBA00022989"/>
    </source>
</evidence>
<dbReference type="SUPFAM" id="SSF161098">
    <property type="entry name" value="MetI-like"/>
    <property type="match status" value="2"/>
</dbReference>
<reference evidence="7" key="1">
    <citation type="submission" date="2024-07" db="EMBL/GenBank/DDBJ databases">
        <title>Genome Analysis of a Potential Novel Vibrio Species Secreting pH- and Thermo-stable Alginate Lyase and its Application in Producing Alginate Oligosaccharides.</title>
        <authorList>
            <person name="Huang H."/>
            <person name="Bao K."/>
        </authorList>
    </citation>
    <scope>NUCLEOTIDE SEQUENCE</scope>
    <source>
        <strain evidence="7">HB236076</strain>
    </source>
</reference>
<keyword evidence="4 5" id="KW-0472">Membrane</keyword>
<evidence type="ECO:0000256" key="1">
    <source>
        <dbReference type="ARBA" id="ARBA00004651"/>
    </source>
</evidence>
<organism evidence="7">
    <name type="scientific">Vibrio sp. HB236076</name>
    <dbReference type="NCBI Taxonomy" id="3232307"/>
    <lineage>
        <taxon>Bacteria</taxon>
        <taxon>Pseudomonadati</taxon>
        <taxon>Pseudomonadota</taxon>
        <taxon>Gammaproteobacteria</taxon>
        <taxon>Vibrionales</taxon>
        <taxon>Vibrionaceae</taxon>
        <taxon>Vibrio</taxon>
    </lineage>
</organism>
<keyword evidence="3 5" id="KW-1133">Transmembrane helix</keyword>
<evidence type="ECO:0000256" key="2">
    <source>
        <dbReference type="ARBA" id="ARBA00022692"/>
    </source>
</evidence>
<dbReference type="GO" id="GO:0055085">
    <property type="term" value="P:transmembrane transport"/>
    <property type="evidence" value="ECO:0007669"/>
    <property type="project" value="InterPro"/>
</dbReference>
<dbReference type="InterPro" id="IPR035906">
    <property type="entry name" value="MetI-like_sf"/>
</dbReference>
<evidence type="ECO:0000259" key="6">
    <source>
        <dbReference type="PROSITE" id="PS50928"/>
    </source>
</evidence>
<dbReference type="KEGG" id="vih:AB0763_03985"/>
<dbReference type="SUPFAM" id="SSF69322">
    <property type="entry name" value="Tricorn protease domain 2"/>
    <property type="match status" value="1"/>
</dbReference>
<dbReference type="CDD" id="cd06261">
    <property type="entry name" value="TM_PBP2"/>
    <property type="match status" value="1"/>
</dbReference>
<dbReference type="InterPro" id="IPR000515">
    <property type="entry name" value="MetI-like"/>
</dbReference>
<dbReference type="GO" id="GO:0005886">
    <property type="term" value="C:plasma membrane"/>
    <property type="evidence" value="ECO:0007669"/>
    <property type="project" value="UniProtKB-SubCell"/>
</dbReference>
<feature type="transmembrane region" description="Helical" evidence="5">
    <location>
        <begin position="493"/>
        <end position="517"/>
    </location>
</feature>
<evidence type="ECO:0000256" key="4">
    <source>
        <dbReference type="ARBA" id="ARBA00023136"/>
    </source>
</evidence>
<dbReference type="PANTHER" id="PTHR42727:SF1">
    <property type="entry name" value="PHOSPHATE TRANSPORT SYSTEM PERMEASE"/>
    <property type="match status" value="1"/>
</dbReference>
<feature type="transmembrane region" description="Helical" evidence="5">
    <location>
        <begin position="465"/>
        <end position="487"/>
    </location>
</feature>
<evidence type="ECO:0000313" key="7">
    <source>
        <dbReference type="EMBL" id="XDK25810.1"/>
    </source>
</evidence>
<feature type="transmembrane region" description="Helical" evidence="5">
    <location>
        <begin position="577"/>
        <end position="601"/>
    </location>
</feature>
<feature type="transmembrane region" description="Helical" evidence="5">
    <location>
        <begin position="622"/>
        <end position="642"/>
    </location>
</feature>
<feature type="transmembrane region" description="Helical" evidence="5">
    <location>
        <begin position="689"/>
        <end position="712"/>
    </location>
</feature>
<dbReference type="PROSITE" id="PS50928">
    <property type="entry name" value="ABC_TM1"/>
    <property type="match status" value="1"/>
</dbReference>
<evidence type="ECO:0000256" key="5">
    <source>
        <dbReference type="RuleBase" id="RU363032"/>
    </source>
</evidence>
<dbReference type="AlphaFoldDB" id="A0AB39HGM5"/>
<feature type="transmembrane region" description="Helical" evidence="5">
    <location>
        <begin position="431"/>
        <end position="453"/>
    </location>
</feature>
<feature type="transmembrane region" description="Helical" evidence="5">
    <location>
        <begin position="529"/>
        <end position="557"/>
    </location>
</feature>
<proteinExistence type="inferred from homology"/>
<gene>
    <name evidence="7" type="ORF">AB0763_03985</name>
</gene>
<dbReference type="Pfam" id="PF00528">
    <property type="entry name" value="BPD_transp_1"/>
    <property type="match status" value="1"/>
</dbReference>
<dbReference type="Gene3D" id="1.10.3720.10">
    <property type="entry name" value="MetI-like"/>
    <property type="match status" value="1"/>
</dbReference>
<feature type="domain" description="ABC transmembrane type-1" evidence="6">
    <location>
        <begin position="425"/>
        <end position="712"/>
    </location>
</feature>
<comment type="similarity">
    <text evidence="5">Belongs to the binding-protein-dependent transport system permease family.</text>
</comment>
<name>A0AB39HGM5_9VIBR</name>
<keyword evidence="5" id="KW-0813">Transport</keyword>
<feature type="transmembrane region" description="Helical" evidence="5">
    <location>
        <begin position="21"/>
        <end position="49"/>
    </location>
</feature>
<dbReference type="PANTHER" id="PTHR42727">
    <property type="entry name" value="PHOSPHATE TRANSPORT SYSTEM PERMEASE PROTEIN"/>
    <property type="match status" value="1"/>
</dbReference>
<accession>A0AB39HGM5</accession>
<sequence length="726" mass="81093">MLFGKFSLQEQDKKRLLTDRFVKGVVSCGGIVALGALVLLFIYLAWVVLPLFKDAYFSPNADTFVLPNQQVLVDIDVSDSGDQILTLSEQGQLNMWHVLNAEKPQLMLSQPLAQHPFISRRDASQDYLAILEQGQQLSLWQTQFAQLSHQVAPQLTEVPLPSLHTYLGEHPIADFSFSVMDQTLMLVTLDDRGQTSLIQASMGEAGFKQEALLAPLHNPDQVLLSPDGQTLYLREGNQLAVMVWRQKSFVLREVIRLAKSPNQVAHMQFLPGAYSLLVTTKRGEVSQWFDVLKDRKRILSKIRTFSLGNDLDSIVTDHYHKGFYGFMRDGTVNGYYTTNHNQTMSEALFEQVPDLIALSKSEQQLVSWRDGVVHIHQLNRSFPEISLSALWQKIWYEGYPEPQYVWQSSSASDTFEPKLSLVPLTFGTLKAALFAMLFSAPIAVLGAIYTGYFMSVKMRRVVKPAIELMEALPTVIIGFVAGVWLAPVVEQHLLAALLLIVLLPLSCVVGAGVWALIPVYYRRGVPTGWHALMVMPMMVVFIMLGIALAPSLEQWWFHGDLRVFFAQNGIDYEQRNALIVGLAMGFAVIPTIFTIAEEAIFSVPKHLSLGSLALGATPWQTLIHVVLLTASPGIFSALMMGFGRAVGETMIVLMATGNTPLLDWSVFEGMRTLSATIAMELPESEVGSAHYRILFLSALILLAFTFAVNSLGEWVRQRLRDRYRSL</sequence>
<protein>
    <submittedName>
        <fullName evidence="7">ABC transporter permease subunit</fullName>
    </submittedName>
</protein>
<dbReference type="EMBL" id="CP162601">
    <property type="protein sequence ID" value="XDK25810.1"/>
    <property type="molecule type" value="Genomic_DNA"/>
</dbReference>
<keyword evidence="2 5" id="KW-0812">Transmembrane</keyword>
<comment type="subcellular location">
    <subcellularLocation>
        <location evidence="1 5">Cell membrane</location>
        <topology evidence="1 5">Multi-pass membrane protein</topology>
    </subcellularLocation>
</comment>
<dbReference type="RefSeq" id="WP_306101532.1">
    <property type="nucleotide sequence ID" value="NZ_CP162601.1"/>
</dbReference>